<proteinExistence type="predicted"/>
<comment type="caution">
    <text evidence="1">The sequence shown here is derived from an EMBL/GenBank/DDBJ whole genome shotgun (WGS) entry which is preliminary data.</text>
</comment>
<evidence type="ECO:0000313" key="2">
    <source>
        <dbReference type="Proteomes" id="UP000652681"/>
    </source>
</evidence>
<sequence>MRTVFLVVSAFLFLSVQFKAELRTVFGVRVAYQSTGQMLTIVAFFSDGQMQSHRKTLSFKEFVHYASGDWPSIYNRNRMDLFELNGVLGGIYQDSITLEKLPYCFAMDSLWKLRFSHHPFNRGNEIGWSQDQFLPSPQQQKYLYNHYGMNHIDTQFFIDTSFWKLLRDVTNPEWIETYKNIPLE</sequence>
<dbReference type="Proteomes" id="UP000652681">
    <property type="component" value="Unassembled WGS sequence"/>
</dbReference>
<dbReference type="RefSeq" id="WP_163492376.1">
    <property type="nucleotide sequence ID" value="NZ_JACVEL010000001.1"/>
</dbReference>
<protein>
    <submittedName>
        <fullName evidence="1">Uncharacterized protein</fullName>
    </submittedName>
</protein>
<name>A0A8J6P9M4_9FLAO</name>
<dbReference type="AlphaFoldDB" id="A0A8J6P9M4"/>
<organism evidence="1 2">
    <name type="scientific">Taishania pollutisoli</name>
    <dbReference type="NCBI Taxonomy" id="2766479"/>
    <lineage>
        <taxon>Bacteria</taxon>
        <taxon>Pseudomonadati</taxon>
        <taxon>Bacteroidota</taxon>
        <taxon>Flavobacteriia</taxon>
        <taxon>Flavobacteriales</taxon>
        <taxon>Crocinitomicaceae</taxon>
        <taxon>Taishania</taxon>
    </lineage>
</organism>
<reference evidence="1" key="1">
    <citation type="submission" date="2020-09" db="EMBL/GenBank/DDBJ databases">
        <title>Taishania pollutisoli gen. nov., sp. nov., Isolated from Tetrabromobisphenol A-Contaminated Soil.</title>
        <authorList>
            <person name="Chen Q."/>
        </authorList>
    </citation>
    <scope>NUCLEOTIDE SEQUENCE</scope>
    <source>
        <strain evidence="1">CZZ-1</strain>
    </source>
</reference>
<dbReference type="EMBL" id="JACVEL010000001">
    <property type="protein sequence ID" value="MBC9811143.1"/>
    <property type="molecule type" value="Genomic_DNA"/>
</dbReference>
<accession>A0A8J6P9M4</accession>
<evidence type="ECO:0000313" key="1">
    <source>
        <dbReference type="EMBL" id="MBC9811143.1"/>
    </source>
</evidence>
<keyword evidence="2" id="KW-1185">Reference proteome</keyword>
<gene>
    <name evidence="1" type="ORF">H9Y05_01530</name>
</gene>